<keyword evidence="1" id="KW-1245">Viral tail assembly</keyword>
<feature type="coiled-coil region" evidence="2">
    <location>
        <begin position="549"/>
        <end position="576"/>
    </location>
</feature>
<name>A0A8S5PN43_9CAUD</name>
<proteinExistence type="predicted"/>
<accession>A0A8S5PN43</accession>
<feature type="domain" description="Tape measure protein N-terminal" evidence="3">
    <location>
        <begin position="178"/>
        <end position="365"/>
    </location>
</feature>
<evidence type="ECO:0000256" key="2">
    <source>
        <dbReference type="SAM" id="Coils"/>
    </source>
</evidence>
<dbReference type="EMBL" id="BK015460">
    <property type="protein sequence ID" value="DAE07957.1"/>
    <property type="molecule type" value="Genomic_DNA"/>
</dbReference>
<protein>
    <submittedName>
        <fullName evidence="4">Tail length tape measure protein</fullName>
    </submittedName>
</protein>
<dbReference type="GO" id="GO:0098003">
    <property type="term" value="P:viral tail assembly"/>
    <property type="evidence" value="ECO:0007669"/>
    <property type="project" value="UniProtKB-KW"/>
</dbReference>
<dbReference type="NCBIfam" id="TIGR02675">
    <property type="entry name" value="tape_meas_nterm"/>
    <property type="match status" value="1"/>
</dbReference>
<organism evidence="4">
    <name type="scientific">Siphoviridae sp. ctbLB3</name>
    <dbReference type="NCBI Taxonomy" id="2825565"/>
    <lineage>
        <taxon>Viruses</taxon>
        <taxon>Duplodnaviria</taxon>
        <taxon>Heunggongvirae</taxon>
        <taxon>Uroviricota</taxon>
        <taxon>Caudoviricetes</taxon>
    </lineage>
</organism>
<reference evidence="4" key="1">
    <citation type="journal article" date="2021" name="Proc. Natl. Acad. Sci. U.S.A.">
        <title>A Catalog of Tens of Thousands of Viruses from Human Metagenomes Reveals Hidden Associations with Chronic Diseases.</title>
        <authorList>
            <person name="Tisza M.J."/>
            <person name="Buck C.B."/>
        </authorList>
    </citation>
    <scope>NUCLEOTIDE SEQUENCE</scope>
    <source>
        <strain evidence="4">CtbLB3</strain>
    </source>
</reference>
<sequence length="1009" mass="106482">MAATDISINLDASGLNSSTQSAIDSLTRMRGSLGSLSRELQRSEAYLRGGANAVTALRIQNVNATDAQRATLNAVHQHNIALAELRNRIEAQVAAENRRRAAVERTLSGLHSQALAIGRTAAQMQLMELRSNGATAAQIRQAHAMQNLIAAHERINRSQGSGIGNAAIAAIGIGSVAGIAQMMDKWTEFNNRLKLVTASSQELKTAQSELLNIATRTGQNLDGVASVYQRFAANAKQLGISQQDALGITETVNKAIAISGASAESASAALTQFGQALASGALRGEEFNSVMENAPSLAQAIAKGLDVPVGKLRNLANTGQLTADVLVKALQRAAKSVDDDFAKTDKTISQSMTNLKTRLVEFVGTSGESSGAAKVLSGSLNLLANNIKPVVTLLTAWAGVKLVSWLVTSAAAMAQNIAAHIALRQAAATSAIANGSNAVAISRAGTAAQIAGLQVTGFSGSLRVLAASARVSAASLRSFAGTPVAAGLGKWSLGLTAVAVGFTGLAAAIQAAQGKSADNWIYGMANSLVGLDNETESIGTKLYDWLHPIDQATQKLQEQQKVAQKLQETLGDTQQSTAEKIAQAGSVAAYKAENTKLDDLRKSLSDSVVKYTEQNEQLGKSKEQLEKLRLEQEKDAAIIKARAEIEKSYAQYTGSDKQDLISKDLAQASKQIEQDFQAATRELDKYTQAQAAATAASKTREAVESSINSLQEKLKLSYAATSDEAERMKLAMQGASAAQLKQVEALQIAVALQEKQNKVNQTLEDLRQELQRVGKSAAEIKLMDLKNAGATAEQLAEARALLDATAAKEASFKTIEGAGNKMDKAADKMLQANGESSIDAQWTKYKAQADEYNATRKYNAPLQSLAKAGIDPQTGEKLDKAAAMQERIANVMQAVATLQGNATQQQTASMERASTAMQTAAQNLATPAAQNSETLFSQAVNAFGAAVGSFAGMMGKQDAMQHITLDFRLPDGKALSGKLFAESSFVEQLKKVSQQAMFETLQGAARAKS</sequence>
<feature type="coiled-coil region" evidence="2">
    <location>
        <begin position="749"/>
        <end position="783"/>
    </location>
</feature>
<keyword evidence="2" id="KW-0175">Coiled coil</keyword>
<dbReference type="InterPro" id="IPR013491">
    <property type="entry name" value="Tape_meas_N"/>
</dbReference>
<evidence type="ECO:0000259" key="3">
    <source>
        <dbReference type="Pfam" id="PF20155"/>
    </source>
</evidence>
<evidence type="ECO:0000256" key="1">
    <source>
        <dbReference type="ARBA" id="ARBA00022465"/>
    </source>
</evidence>
<dbReference type="Pfam" id="PF20155">
    <property type="entry name" value="TMP_3"/>
    <property type="match status" value="1"/>
</dbReference>
<feature type="coiled-coil region" evidence="2">
    <location>
        <begin position="608"/>
        <end position="642"/>
    </location>
</feature>
<evidence type="ECO:0000313" key="4">
    <source>
        <dbReference type="EMBL" id="DAE07957.1"/>
    </source>
</evidence>
<keyword evidence="1" id="KW-1188">Viral release from host cell</keyword>